<evidence type="ECO:0000256" key="1">
    <source>
        <dbReference type="ARBA" id="ARBA00023002"/>
    </source>
</evidence>
<keyword evidence="1" id="KW-0560">Oxidoreductase</keyword>
<reference evidence="3 4" key="1">
    <citation type="submission" date="2014-10" db="EMBL/GenBank/DDBJ databases">
        <title>Genome sequence of Ponticoccus sp. strain UMTAT08 isolated from clonal culture of toxic dinoflagellate Alexandrium tamiyavanichii.</title>
        <authorList>
            <person name="Gan H.Y."/>
            <person name="Muhd D.-D."/>
            <person name="Mohd Noor M.E."/>
            <person name="Yeong Y.S."/>
            <person name="Usup G."/>
        </authorList>
    </citation>
    <scope>NUCLEOTIDE SEQUENCE [LARGE SCALE GENOMIC DNA]</scope>
    <source>
        <strain evidence="3 4">UMTAT08</strain>
    </source>
</reference>
<feature type="domain" description="FAD dependent oxidoreductase" evidence="2">
    <location>
        <begin position="16"/>
        <end position="373"/>
    </location>
</feature>
<dbReference type="AlphaFoldDB" id="A0A0B3RRX9"/>
<protein>
    <submittedName>
        <fullName evidence="3">FAD dependent oxidoreductase</fullName>
    </submittedName>
</protein>
<dbReference type="SUPFAM" id="SSF51905">
    <property type="entry name" value="FAD/NAD(P)-binding domain"/>
    <property type="match status" value="1"/>
</dbReference>
<keyword evidence="4" id="KW-1185">Reference proteome</keyword>
<sequence>MAAPGFSPTPTKTTYDVVIIGGAIMGSATAWFLSDNPDFNGSVLVVERDPSYAQCSTAHTNSSIRQQFSDPLNIRISQFTARFIKELPERMNDSRVPRLDVQNYGYLYLADTPGFAEVLRRNAEVQRAEGAGTEILNRDEIAARYPFYQLDDILAGSINTRDEGYWDGGTLFDWFRRSARDRGVEYVANEVTALTREGGRITHVTLASGEHIACGHVVNASGPRAARTAGMAGIKLPVEPRKRFTWVFSAETPLDRELPLTIDPSGVHVRQDGPTTYLAGAAPEEDLAVDPGDFVMDHARWQDHVWPILATRIPAFETIRVVTEWAGHYAYNTLDQNAILGPHPEIGNFLFQNGFSGHGLQQSPAMGRGLAEWLTYGEYRSLDLTPFSFDRITKGHPMIERAVI</sequence>
<evidence type="ECO:0000259" key="2">
    <source>
        <dbReference type="Pfam" id="PF01266"/>
    </source>
</evidence>
<dbReference type="GO" id="GO:0005737">
    <property type="term" value="C:cytoplasm"/>
    <property type="evidence" value="ECO:0007669"/>
    <property type="project" value="TreeGrafter"/>
</dbReference>
<dbReference type="Proteomes" id="UP000030960">
    <property type="component" value="Unassembled WGS sequence"/>
</dbReference>
<dbReference type="InterPro" id="IPR006076">
    <property type="entry name" value="FAD-dep_OxRdtase"/>
</dbReference>
<gene>
    <name evidence="3" type="ORF">OA50_04746</name>
</gene>
<proteinExistence type="predicted"/>
<evidence type="ECO:0000313" key="4">
    <source>
        <dbReference type="Proteomes" id="UP000030960"/>
    </source>
</evidence>
<accession>A0A0B3RRX9</accession>
<organism evidence="3 4">
    <name type="scientific">Mameliella alba</name>
    <dbReference type="NCBI Taxonomy" id="561184"/>
    <lineage>
        <taxon>Bacteria</taxon>
        <taxon>Pseudomonadati</taxon>
        <taxon>Pseudomonadota</taxon>
        <taxon>Alphaproteobacteria</taxon>
        <taxon>Rhodobacterales</taxon>
        <taxon>Roseobacteraceae</taxon>
        <taxon>Mameliella</taxon>
    </lineage>
</organism>
<dbReference type="GO" id="GO:0016491">
    <property type="term" value="F:oxidoreductase activity"/>
    <property type="evidence" value="ECO:0007669"/>
    <property type="project" value="UniProtKB-KW"/>
</dbReference>
<dbReference type="Gene3D" id="3.50.50.60">
    <property type="entry name" value="FAD/NAD(P)-binding domain"/>
    <property type="match status" value="1"/>
</dbReference>
<dbReference type="InterPro" id="IPR036188">
    <property type="entry name" value="FAD/NAD-bd_sf"/>
</dbReference>
<evidence type="ECO:0000313" key="3">
    <source>
        <dbReference type="EMBL" id="KHQ50677.1"/>
    </source>
</evidence>
<dbReference type="Pfam" id="PF01266">
    <property type="entry name" value="DAO"/>
    <property type="match status" value="1"/>
</dbReference>
<dbReference type="GO" id="GO:0032981">
    <property type="term" value="P:mitochondrial respiratory chain complex I assembly"/>
    <property type="evidence" value="ECO:0007669"/>
    <property type="project" value="TreeGrafter"/>
</dbReference>
<comment type="caution">
    <text evidence="3">The sequence shown here is derived from an EMBL/GenBank/DDBJ whole genome shotgun (WGS) entry which is preliminary data.</text>
</comment>
<dbReference type="RefSeq" id="WP_043145721.1">
    <property type="nucleotide sequence ID" value="NZ_JSUQ01000023.1"/>
</dbReference>
<dbReference type="PANTHER" id="PTHR13847:SF287">
    <property type="entry name" value="FAD-DEPENDENT OXIDOREDUCTASE DOMAIN-CONTAINING PROTEIN 1"/>
    <property type="match status" value="1"/>
</dbReference>
<name>A0A0B3RRX9_9RHOB</name>
<dbReference type="PANTHER" id="PTHR13847">
    <property type="entry name" value="SARCOSINE DEHYDROGENASE-RELATED"/>
    <property type="match status" value="1"/>
</dbReference>
<dbReference type="Gene3D" id="3.30.9.10">
    <property type="entry name" value="D-Amino Acid Oxidase, subunit A, domain 2"/>
    <property type="match status" value="1"/>
</dbReference>
<dbReference type="EMBL" id="JSUQ01000023">
    <property type="protein sequence ID" value="KHQ50677.1"/>
    <property type="molecule type" value="Genomic_DNA"/>
</dbReference>
<dbReference type="STRING" id="561184.SAMN05216376_11949"/>
<dbReference type="PATRIC" id="fig|1515334.3.peg.4775"/>
<dbReference type="OrthoDB" id="9806452at2"/>